<evidence type="ECO:0000313" key="1">
    <source>
        <dbReference type="EMBL" id="KKM88301.1"/>
    </source>
</evidence>
<evidence type="ECO:0008006" key="2">
    <source>
        <dbReference type="Google" id="ProtNLM"/>
    </source>
</evidence>
<organism evidence="1">
    <name type="scientific">marine sediment metagenome</name>
    <dbReference type="NCBI Taxonomy" id="412755"/>
    <lineage>
        <taxon>unclassified sequences</taxon>
        <taxon>metagenomes</taxon>
        <taxon>ecological metagenomes</taxon>
    </lineage>
</organism>
<name>A0A0F9LMB4_9ZZZZ</name>
<proteinExistence type="predicted"/>
<sequence length="405" mass="44834">MAEVQGRRIESLQTALQSPNILPQIVFVDGDLNEAMFLALLNQIPDAATFNKKFSHYEDTWRPLTDTVDGAVSGTTGTTIKVDTPLAFMPNHLWQNKRTGETYLVDSTSEGASTIDVQREIGRNSSDSTGVAAAAINDGDTLIRIGPSLGEVSTRQTAESTTTDEVFNYAEKKRYDPSMSDVQRKTELITGNDWEYQLDKTMKQARKDLNGWLYIGERNKAQINSQTHWFSGGLNFFISSNLETVPGTLHEHAFDQWLADEAMRYGRPEKTMLASMNMIRALNHIGKDYISIERANLGTKDMALGISVTKFMSPTGRTLNILEDRFLTEAFSGHAYVVDMNVVRMRHFSNNGLDGRLKLTPNTQDVDSDDFVATISGDIGLEVGPEKHHGKITGVTAGARGRSVS</sequence>
<gene>
    <name evidence="1" type="ORF">LCGC14_1260100</name>
</gene>
<dbReference type="EMBL" id="LAZR01006976">
    <property type="protein sequence ID" value="KKM88301.1"/>
    <property type="molecule type" value="Genomic_DNA"/>
</dbReference>
<dbReference type="AlphaFoldDB" id="A0A0F9LMB4"/>
<dbReference type="Pfam" id="PF17236">
    <property type="entry name" value="SU10_MCP"/>
    <property type="match status" value="1"/>
</dbReference>
<accession>A0A0F9LMB4</accession>
<dbReference type="InterPro" id="IPR035198">
    <property type="entry name" value="SU10_MCP"/>
</dbReference>
<comment type="caution">
    <text evidence="1">The sequence shown here is derived from an EMBL/GenBank/DDBJ whole genome shotgun (WGS) entry which is preliminary data.</text>
</comment>
<protein>
    <recommendedName>
        <fullName evidence="2">Major capsid protein</fullName>
    </recommendedName>
</protein>
<reference evidence="1" key="1">
    <citation type="journal article" date="2015" name="Nature">
        <title>Complex archaea that bridge the gap between prokaryotes and eukaryotes.</title>
        <authorList>
            <person name="Spang A."/>
            <person name="Saw J.H."/>
            <person name="Jorgensen S.L."/>
            <person name="Zaremba-Niedzwiedzka K."/>
            <person name="Martijn J."/>
            <person name="Lind A.E."/>
            <person name="van Eijk R."/>
            <person name="Schleper C."/>
            <person name="Guy L."/>
            <person name="Ettema T.J."/>
        </authorList>
    </citation>
    <scope>NUCLEOTIDE SEQUENCE</scope>
</reference>